<dbReference type="EMBL" id="BLQM01000068">
    <property type="protein sequence ID" value="GMH58887.1"/>
    <property type="molecule type" value="Genomic_DNA"/>
</dbReference>
<evidence type="ECO:0000313" key="3">
    <source>
        <dbReference type="Proteomes" id="UP001162640"/>
    </source>
</evidence>
<gene>
    <name evidence="2" type="ORF">TL16_g02707</name>
</gene>
<evidence type="ECO:0000256" key="1">
    <source>
        <dbReference type="SAM" id="MobiDB-lite"/>
    </source>
</evidence>
<name>A0A9W6ZR00_9STRA</name>
<dbReference type="AlphaFoldDB" id="A0A9W6ZR00"/>
<comment type="caution">
    <text evidence="2">The sequence shown here is derived from an EMBL/GenBank/DDBJ whole genome shotgun (WGS) entry which is preliminary data.</text>
</comment>
<protein>
    <submittedName>
        <fullName evidence="2">Uncharacterized protein</fullName>
    </submittedName>
</protein>
<sequence>MGGCMSAPKSEASDKAAPLPSDCENNGNVSKVKPAAMTLPEDGSQPENVMMAGVTPAHKTKPEQPKLWG</sequence>
<reference evidence="3" key="1">
    <citation type="journal article" date="2023" name="Commun. Biol.">
        <title>Genome analysis of Parmales, the sister group of diatoms, reveals the evolutionary specialization of diatoms from phago-mixotrophs to photoautotrophs.</title>
        <authorList>
            <person name="Ban H."/>
            <person name="Sato S."/>
            <person name="Yoshikawa S."/>
            <person name="Yamada K."/>
            <person name="Nakamura Y."/>
            <person name="Ichinomiya M."/>
            <person name="Sato N."/>
            <person name="Blanc-Mathieu R."/>
            <person name="Endo H."/>
            <person name="Kuwata A."/>
            <person name="Ogata H."/>
        </authorList>
    </citation>
    <scope>NUCLEOTIDE SEQUENCE [LARGE SCALE GENOMIC DNA]</scope>
</reference>
<proteinExistence type="predicted"/>
<accession>A0A9W6ZR00</accession>
<feature type="region of interest" description="Disordered" evidence="1">
    <location>
        <begin position="1"/>
        <end position="31"/>
    </location>
</feature>
<organism evidence="2 3">
    <name type="scientific">Triparma laevis f. inornata</name>
    <dbReference type="NCBI Taxonomy" id="1714386"/>
    <lineage>
        <taxon>Eukaryota</taxon>
        <taxon>Sar</taxon>
        <taxon>Stramenopiles</taxon>
        <taxon>Ochrophyta</taxon>
        <taxon>Bolidophyceae</taxon>
        <taxon>Parmales</taxon>
        <taxon>Triparmaceae</taxon>
        <taxon>Triparma</taxon>
    </lineage>
</organism>
<dbReference type="Proteomes" id="UP001162640">
    <property type="component" value="Unassembled WGS sequence"/>
</dbReference>
<evidence type="ECO:0000313" key="2">
    <source>
        <dbReference type="EMBL" id="GMH58887.1"/>
    </source>
</evidence>